<comment type="function">
    <text evidence="5">Transforms N(2)-succinylglutamate into succinate and glutamate.</text>
</comment>
<dbReference type="OrthoDB" id="5290473at2"/>
<name>A0A2S0PAW1_9NEIS</name>
<evidence type="ECO:0000259" key="7">
    <source>
        <dbReference type="Pfam" id="PF04952"/>
    </source>
</evidence>
<keyword evidence="10" id="KW-1185">Reference proteome</keyword>
<proteinExistence type="inferred from homology"/>
<dbReference type="GO" id="GO:0008270">
    <property type="term" value="F:zinc ion binding"/>
    <property type="evidence" value="ECO:0007669"/>
    <property type="project" value="UniProtKB-UniRule"/>
</dbReference>
<evidence type="ECO:0000256" key="1">
    <source>
        <dbReference type="ARBA" id="ARBA00022503"/>
    </source>
</evidence>
<dbReference type="AlphaFoldDB" id="A0A2S0PAW1"/>
<evidence type="ECO:0000256" key="4">
    <source>
        <dbReference type="ARBA" id="ARBA00022833"/>
    </source>
</evidence>
<dbReference type="UniPathway" id="UPA00185">
    <property type="reaction ID" value="UER00283"/>
</dbReference>
<keyword evidence="1 5" id="KW-0056">Arginine metabolism</keyword>
<dbReference type="NCBIfam" id="TIGR03242">
    <property type="entry name" value="arg_catab_astE"/>
    <property type="match status" value="1"/>
</dbReference>
<dbReference type="Proteomes" id="UP000244173">
    <property type="component" value="Chromosome"/>
</dbReference>
<dbReference type="PANTHER" id="PTHR15162:SF7">
    <property type="entry name" value="SUCCINYLGLUTAMATE DESUCCINYLASE"/>
    <property type="match status" value="1"/>
</dbReference>
<keyword evidence="4 5" id="KW-0862">Zinc</keyword>
<dbReference type="Gene3D" id="3.40.630.10">
    <property type="entry name" value="Zn peptidases"/>
    <property type="match status" value="1"/>
</dbReference>
<comment type="cofactor">
    <cofactor evidence="5">
        <name>Zn(2+)</name>
        <dbReference type="ChEBI" id="CHEBI:29105"/>
    </cofactor>
    <text evidence="5">Binds 1 zinc ion per subunit.</text>
</comment>
<feature type="binding site" evidence="5">
    <location>
        <position position="61"/>
    </location>
    <ligand>
        <name>Zn(2+)</name>
        <dbReference type="ChEBI" id="CHEBI:29105"/>
    </ligand>
</feature>
<dbReference type="RefSeq" id="WP_107889420.1">
    <property type="nucleotide sequence ID" value="NZ_CP028519.1"/>
</dbReference>
<reference evidence="9 10" key="1">
    <citation type="submission" date="2018-04" db="EMBL/GenBank/DDBJ databases">
        <title>Denitrifier Microvirgula.</title>
        <authorList>
            <person name="Anderson E."/>
            <person name="Jang J."/>
            <person name="Ishii S."/>
        </authorList>
    </citation>
    <scope>NUCLEOTIDE SEQUENCE [LARGE SCALE GENOMIC DNA]</scope>
    <source>
        <strain evidence="9 10">BE2.4</strain>
    </source>
</reference>
<feature type="domain" description="AstE/AspA barrel-sandwich hybrid" evidence="7">
    <location>
        <begin position="258"/>
        <end position="330"/>
    </location>
</feature>
<dbReference type="GO" id="GO:0019544">
    <property type="term" value="P:L-arginine catabolic process to L-glutamate"/>
    <property type="evidence" value="ECO:0007669"/>
    <property type="project" value="UniProtKB-UniRule"/>
</dbReference>
<dbReference type="Pfam" id="PF24827">
    <property type="entry name" value="AstE_AspA_cat"/>
    <property type="match status" value="1"/>
</dbReference>
<dbReference type="PANTHER" id="PTHR15162">
    <property type="entry name" value="ASPARTOACYLASE"/>
    <property type="match status" value="1"/>
</dbReference>
<comment type="similarity">
    <text evidence="5">Belongs to the AspA/AstE family. Succinylglutamate desuccinylase subfamily.</text>
</comment>
<dbReference type="SUPFAM" id="SSF53187">
    <property type="entry name" value="Zn-dependent exopeptidases"/>
    <property type="match status" value="1"/>
</dbReference>
<sequence length="334" mass="36322">MQTPDYTAARLLDDALAGRAVPDLALAAGGSLRMVTDGVFDLLPAQAGASNTDVLLTVGIHGNETAPVEVVMAIIDDLLHGRLTLARRTRVQLGNPDALRSGERYLDYDLNRLFDGRHAAQPDMREAAHARRLEQTATTFFSSSHGARLHLDLHTAIRGSLFEKFAIQPYLHERPTARARLGWLGQAGIEAVLLHSAPAATFSYFTSHRLGVDAYTLELGKARPFGHNDLSRFSGIDRALRALLGGADDGKADFDPALPLFRARYDLVKRSEAFRLNLADSVENFTPLAAGFVIAEDGEERWIAEGGGERILFPNPTVRPGLRAGIVVEPVTLD</sequence>
<comment type="pathway">
    <text evidence="5">Amino-acid degradation; L-arginine degradation via AST pathway; L-glutamate and succinate from L-arginine: step 5/5.</text>
</comment>
<dbReference type="EMBL" id="CP028519">
    <property type="protein sequence ID" value="AVY94475.1"/>
    <property type="molecule type" value="Genomic_DNA"/>
</dbReference>
<dbReference type="CDD" id="cd03855">
    <property type="entry name" value="M14_ASTE"/>
    <property type="match status" value="1"/>
</dbReference>
<keyword evidence="2 5" id="KW-0479">Metal-binding</keyword>
<dbReference type="InterPro" id="IPR055438">
    <property type="entry name" value="AstE_AspA_cat"/>
</dbReference>
<evidence type="ECO:0000256" key="2">
    <source>
        <dbReference type="ARBA" id="ARBA00022723"/>
    </source>
</evidence>
<dbReference type="GO" id="GO:0009017">
    <property type="term" value="F:succinylglutamate desuccinylase activity"/>
    <property type="evidence" value="ECO:0007669"/>
    <property type="project" value="UniProtKB-UniRule"/>
</dbReference>
<gene>
    <name evidence="5 9" type="primary">astE</name>
    <name evidence="9" type="ORF">DAI18_10760</name>
</gene>
<dbReference type="KEGG" id="maer:DAI18_10760"/>
<dbReference type="InterPro" id="IPR050178">
    <property type="entry name" value="AspA/AstE_fam"/>
</dbReference>
<feature type="binding site" evidence="5">
    <location>
        <position position="64"/>
    </location>
    <ligand>
        <name>Zn(2+)</name>
        <dbReference type="ChEBI" id="CHEBI:29105"/>
    </ligand>
</feature>
<dbReference type="InterPro" id="IPR007036">
    <property type="entry name" value="Aste_AspA_hybrid_dom"/>
</dbReference>
<accession>A0A2S0PAW1</accession>
<feature type="binding site" evidence="5">
    <location>
        <position position="154"/>
    </location>
    <ligand>
        <name>Zn(2+)</name>
        <dbReference type="ChEBI" id="CHEBI:29105"/>
    </ligand>
</feature>
<dbReference type="GO" id="GO:0016788">
    <property type="term" value="F:hydrolase activity, acting on ester bonds"/>
    <property type="evidence" value="ECO:0007669"/>
    <property type="project" value="UniProtKB-UniRule"/>
</dbReference>
<dbReference type="EC" id="3.5.1.96" evidence="5 6"/>
<dbReference type="NCBIfam" id="NF003706">
    <property type="entry name" value="PRK05324.1"/>
    <property type="match status" value="1"/>
</dbReference>
<dbReference type="InterPro" id="IPR016681">
    <property type="entry name" value="SuccinylGlu_desuccinylase"/>
</dbReference>
<evidence type="ECO:0000259" key="8">
    <source>
        <dbReference type="Pfam" id="PF24827"/>
    </source>
</evidence>
<feature type="domain" description="Succinylglutamate desuccinylase/Aspartoacylase catalytic" evidence="8">
    <location>
        <begin position="52"/>
        <end position="243"/>
    </location>
</feature>
<evidence type="ECO:0000256" key="6">
    <source>
        <dbReference type="NCBIfam" id="TIGR03242"/>
    </source>
</evidence>
<feature type="active site" evidence="5">
    <location>
        <position position="218"/>
    </location>
</feature>
<protein>
    <recommendedName>
        <fullName evidence="5 6">Succinylglutamate desuccinylase</fullName>
        <ecNumber evidence="5 6">3.5.1.96</ecNumber>
    </recommendedName>
</protein>
<comment type="catalytic activity">
    <reaction evidence="5">
        <text>N-succinyl-L-glutamate + H2O = L-glutamate + succinate</text>
        <dbReference type="Rhea" id="RHEA:15169"/>
        <dbReference type="ChEBI" id="CHEBI:15377"/>
        <dbReference type="ChEBI" id="CHEBI:29985"/>
        <dbReference type="ChEBI" id="CHEBI:30031"/>
        <dbReference type="ChEBI" id="CHEBI:58763"/>
        <dbReference type="EC" id="3.5.1.96"/>
    </reaction>
</comment>
<evidence type="ECO:0000256" key="3">
    <source>
        <dbReference type="ARBA" id="ARBA00022801"/>
    </source>
</evidence>
<evidence type="ECO:0000256" key="5">
    <source>
        <dbReference type="HAMAP-Rule" id="MF_00767"/>
    </source>
</evidence>
<dbReference type="GO" id="GO:0019545">
    <property type="term" value="P:L-arginine catabolic process to succinate"/>
    <property type="evidence" value="ECO:0007669"/>
    <property type="project" value="UniProtKB-UniRule"/>
</dbReference>
<dbReference type="Pfam" id="PF04952">
    <property type="entry name" value="AstE_AspA_hybrid"/>
    <property type="match status" value="1"/>
</dbReference>
<dbReference type="STRING" id="1122240.GCA_000620105_00185"/>
<dbReference type="HAMAP" id="MF_00767">
    <property type="entry name" value="Arg_catab_AstE"/>
    <property type="match status" value="1"/>
</dbReference>
<keyword evidence="3 5" id="KW-0378">Hydrolase</keyword>
<organism evidence="9 10">
    <name type="scientific">Microvirgula aerodenitrificans</name>
    <dbReference type="NCBI Taxonomy" id="57480"/>
    <lineage>
        <taxon>Bacteria</taxon>
        <taxon>Pseudomonadati</taxon>
        <taxon>Pseudomonadota</taxon>
        <taxon>Betaproteobacteria</taxon>
        <taxon>Neisseriales</taxon>
        <taxon>Aquaspirillaceae</taxon>
        <taxon>Microvirgula</taxon>
    </lineage>
</organism>
<evidence type="ECO:0000313" key="9">
    <source>
        <dbReference type="EMBL" id="AVY94475.1"/>
    </source>
</evidence>
<evidence type="ECO:0000313" key="10">
    <source>
        <dbReference type="Proteomes" id="UP000244173"/>
    </source>
</evidence>